<evidence type="ECO:0000256" key="3">
    <source>
        <dbReference type="ARBA" id="ARBA00022679"/>
    </source>
</evidence>
<feature type="non-terminal residue" evidence="9">
    <location>
        <position position="81"/>
    </location>
</feature>
<dbReference type="GO" id="GO:0046656">
    <property type="term" value="P:folic acid biosynthetic process"/>
    <property type="evidence" value="ECO:0007669"/>
    <property type="project" value="UniProtKB-KW"/>
</dbReference>
<keyword evidence="5" id="KW-0418">Kinase</keyword>
<comment type="pathway">
    <text evidence="1">Cofactor biosynthesis; tetrahydrofolate biosynthesis; 2-amino-4-hydroxy-6-hydroxymethyl-7,8-dihydropteridine diphosphate from 7,8-dihydroneopterin triphosphate: step 4/4.</text>
</comment>
<keyword evidence="7" id="KW-0289">Folate biosynthesis</keyword>
<dbReference type="SUPFAM" id="SSF55083">
    <property type="entry name" value="6-hydroxymethyl-7,8-dihydropterin pyrophosphokinase, HPPK"/>
    <property type="match status" value="1"/>
</dbReference>
<dbReference type="GO" id="GO:0003848">
    <property type="term" value="F:2-amino-4-hydroxy-6-hydroxymethyldihydropteridine diphosphokinase activity"/>
    <property type="evidence" value="ECO:0007669"/>
    <property type="project" value="UniProtKB-EC"/>
</dbReference>
<dbReference type="EC" id="2.7.6.3" evidence="2"/>
<protein>
    <recommendedName>
        <fullName evidence="2">2-amino-4-hydroxy-6-hydroxymethyldihydropteridine diphosphokinase</fullName>
        <ecNumber evidence="2">2.7.6.3</ecNumber>
    </recommendedName>
</protein>
<dbReference type="GO" id="GO:0016301">
    <property type="term" value="F:kinase activity"/>
    <property type="evidence" value="ECO:0007669"/>
    <property type="project" value="UniProtKB-KW"/>
</dbReference>
<dbReference type="EMBL" id="UINC01053372">
    <property type="protein sequence ID" value="SVB69811.1"/>
    <property type="molecule type" value="Genomic_DNA"/>
</dbReference>
<name>A0A382G6K2_9ZZZZ</name>
<dbReference type="UniPathway" id="UPA00077">
    <property type="reaction ID" value="UER00155"/>
</dbReference>
<keyword evidence="3" id="KW-0808">Transferase</keyword>
<evidence type="ECO:0000256" key="4">
    <source>
        <dbReference type="ARBA" id="ARBA00022741"/>
    </source>
</evidence>
<dbReference type="Gene3D" id="3.30.70.560">
    <property type="entry name" value="7,8-Dihydro-6-hydroxymethylpterin-pyrophosphokinase HPPK"/>
    <property type="match status" value="1"/>
</dbReference>
<dbReference type="GO" id="GO:0046654">
    <property type="term" value="P:tetrahydrofolate biosynthetic process"/>
    <property type="evidence" value="ECO:0007669"/>
    <property type="project" value="UniProtKB-UniPathway"/>
</dbReference>
<keyword evidence="6" id="KW-0067">ATP-binding</keyword>
<accession>A0A382G6K2</accession>
<dbReference type="PANTHER" id="PTHR43071:SF2">
    <property type="entry name" value="2-AMINO-4-HYDROXY-6-HYDROXYMETHYLDIHYDROPTERIDINE PYROPHOSPHOKINASE"/>
    <property type="match status" value="1"/>
</dbReference>
<evidence type="ECO:0000256" key="1">
    <source>
        <dbReference type="ARBA" id="ARBA00005051"/>
    </source>
</evidence>
<dbReference type="InterPro" id="IPR035907">
    <property type="entry name" value="Hppk_sf"/>
</dbReference>
<evidence type="ECO:0000256" key="2">
    <source>
        <dbReference type="ARBA" id="ARBA00013253"/>
    </source>
</evidence>
<evidence type="ECO:0000256" key="7">
    <source>
        <dbReference type="ARBA" id="ARBA00022909"/>
    </source>
</evidence>
<dbReference type="PANTHER" id="PTHR43071">
    <property type="entry name" value="2-AMINO-4-HYDROXY-6-HYDROXYMETHYLDIHYDROPTERIDINE PYROPHOSPHOKINASE"/>
    <property type="match status" value="1"/>
</dbReference>
<evidence type="ECO:0000259" key="8">
    <source>
        <dbReference type="Pfam" id="PF01288"/>
    </source>
</evidence>
<dbReference type="GO" id="GO:0005524">
    <property type="term" value="F:ATP binding"/>
    <property type="evidence" value="ECO:0007669"/>
    <property type="project" value="UniProtKB-KW"/>
</dbReference>
<gene>
    <name evidence="9" type="ORF">METZ01_LOCUS222665</name>
</gene>
<evidence type="ECO:0000313" key="9">
    <source>
        <dbReference type="EMBL" id="SVB69811.1"/>
    </source>
</evidence>
<keyword evidence="4" id="KW-0547">Nucleotide-binding</keyword>
<reference evidence="9" key="1">
    <citation type="submission" date="2018-05" db="EMBL/GenBank/DDBJ databases">
        <authorList>
            <person name="Lanie J.A."/>
            <person name="Ng W.-L."/>
            <person name="Kazmierczak K.M."/>
            <person name="Andrzejewski T.M."/>
            <person name="Davidsen T.M."/>
            <person name="Wayne K.J."/>
            <person name="Tettelin H."/>
            <person name="Glass J.I."/>
            <person name="Rusch D."/>
            <person name="Podicherti R."/>
            <person name="Tsui H.-C.T."/>
            <person name="Winkler M.E."/>
        </authorList>
    </citation>
    <scope>NUCLEOTIDE SEQUENCE</scope>
</reference>
<dbReference type="InterPro" id="IPR000550">
    <property type="entry name" value="Hppk"/>
</dbReference>
<evidence type="ECO:0000256" key="6">
    <source>
        <dbReference type="ARBA" id="ARBA00022840"/>
    </source>
</evidence>
<proteinExistence type="predicted"/>
<organism evidence="9">
    <name type="scientific">marine metagenome</name>
    <dbReference type="NCBI Taxonomy" id="408172"/>
    <lineage>
        <taxon>unclassified sequences</taxon>
        <taxon>metagenomes</taxon>
        <taxon>ecological metagenomes</taxon>
    </lineage>
</organism>
<sequence>MTSVAVSIGTNIEREKNIRAALAALGRAYGRLRLSSVYANPAVGFEGPEFFNLALVFNTCQPAAEIVATLRGIEVEQGRVR</sequence>
<dbReference type="Pfam" id="PF01288">
    <property type="entry name" value="HPPK"/>
    <property type="match status" value="1"/>
</dbReference>
<feature type="domain" description="7,8-dihydro-6-hydroxymethylpterin-pyrophosphokinase" evidence="8">
    <location>
        <begin position="6"/>
        <end position="81"/>
    </location>
</feature>
<evidence type="ECO:0000256" key="5">
    <source>
        <dbReference type="ARBA" id="ARBA00022777"/>
    </source>
</evidence>
<dbReference type="AlphaFoldDB" id="A0A382G6K2"/>